<comment type="caution">
    <text evidence="3">The sequence shown here is derived from an EMBL/GenBank/DDBJ whole genome shotgun (WGS) entry which is preliminary data.</text>
</comment>
<gene>
    <name evidence="3" type="ORF">AA0119_g4838</name>
</gene>
<proteinExistence type="predicted"/>
<keyword evidence="4" id="KW-1185">Reference proteome</keyword>
<dbReference type="PANTHER" id="PTHR38788">
    <property type="entry name" value="CLR5 DOMAIN-CONTAINING PROTEIN"/>
    <property type="match status" value="1"/>
</dbReference>
<dbReference type="Proteomes" id="UP000293195">
    <property type="component" value="Unassembled WGS sequence"/>
</dbReference>
<accession>A0ABY0GDJ0</accession>
<organism evidence="3 4">
    <name type="scientific">Alternaria tenuissima</name>
    <dbReference type="NCBI Taxonomy" id="119927"/>
    <lineage>
        <taxon>Eukaryota</taxon>
        <taxon>Fungi</taxon>
        <taxon>Dikarya</taxon>
        <taxon>Ascomycota</taxon>
        <taxon>Pezizomycotina</taxon>
        <taxon>Dothideomycetes</taxon>
        <taxon>Pleosporomycetidae</taxon>
        <taxon>Pleosporales</taxon>
        <taxon>Pleosporineae</taxon>
        <taxon>Pleosporaceae</taxon>
        <taxon>Alternaria</taxon>
        <taxon>Alternaria sect. Alternaria</taxon>
        <taxon>Alternaria alternata complex</taxon>
    </lineage>
</organism>
<evidence type="ECO:0000313" key="4">
    <source>
        <dbReference type="Proteomes" id="UP000293195"/>
    </source>
</evidence>
<evidence type="ECO:0000259" key="2">
    <source>
        <dbReference type="Pfam" id="PF14420"/>
    </source>
</evidence>
<dbReference type="PANTHER" id="PTHR38788:SF3">
    <property type="entry name" value="CLR5 DOMAIN-CONTAINING PROTEIN"/>
    <property type="match status" value="1"/>
</dbReference>
<feature type="region of interest" description="Disordered" evidence="1">
    <location>
        <begin position="307"/>
        <end position="330"/>
    </location>
</feature>
<evidence type="ECO:0000313" key="3">
    <source>
        <dbReference type="EMBL" id="RYO03406.1"/>
    </source>
</evidence>
<dbReference type="EMBL" id="PDXF01000013">
    <property type="protein sequence ID" value="RYO03406.1"/>
    <property type="molecule type" value="Genomic_DNA"/>
</dbReference>
<dbReference type="Pfam" id="PF14420">
    <property type="entry name" value="Clr5"/>
    <property type="match status" value="1"/>
</dbReference>
<reference evidence="4" key="1">
    <citation type="journal article" date="2019" name="bioRxiv">
        <title>Genomics, evolutionary history and diagnostics of the Alternaria alternata species group including apple and Asian pear pathotypes.</title>
        <authorList>
            <person name="Armitage A.D."/>
            <person name="Cockerton H.M."/>
            <person name="Sreenivasaprasad S."/>
            <person name="Woodhall J.W."/>
            <person name="Lane C.R."/>
            <person name="Harrison R.J."/>
            <person name="Clarkson J.P."/>
        </authorList>
    </citation>
    <scope>NUCLEOTIDE SEQUENCE [LARGE SCALE GENOMIC DNA]</scope>
    <source>
        <strain evidence="4">FERA 635</strain>
    </source>
</reference>
<evidence type="ECO:0000256" key="1">
    <source>
        <dbReference type="SAM" id="MobiDB-lite"/>
    </source>
</evidence>
<sequence length="850" mass="96440">MTQAASQSMDPWEGVRSILKSLWCTEGRKLDHIVQEMRTKYNFHRVASQYKAQFKKWGWSKNVRKNDITTAVKHYKGRAAVGKSCTRVFINGKQVESQKVRRAMKDQMREATRLISLNRNGIATVDGRVLPFTDSFFLKWNLPYAAMRRLYVRPFDHSSPFDQTTPCSVIEVTTPPPTASPDDAPSPTTQIAKDFLMVDRACMFAQGHHEKLLNLLDGEERMTLSDWLHQYWFFCFKTAKHWGKGPRMWTAELLNFDQYLSTDPSSVLSTPQDISYHSTPHTINEPTMPLDLCRWYIHTRSQSYEGIEEDEFEPSDFDQPDLDQPDLDQADPDQFDFDDDATWPSWSLDEQQTSLHAHLRNALEHNEFSTTPTTDLPVAIPELAKAADEERSNELLLESLGFSIISRNLVQINRILRQLFQNEIDTSPLHPFHLAASFLDGSESCCDVVYALADWITGAQVYNTYVNEHGHTILDNLMISIIKSHTSAKPVVVDDNFKDVARFVGEEVDICGRWDADSPCIRQLYAHGHISIPSSWKHKFCNTSIQAVCHCIERMFNRMPIRLLLDTPSGLYTRQCFGSDCGKKLQLSPLHSLVMTAYHLATQGRDDEDLFGILACAVCLIFHGFDPSVRADISVAALLSLDSFVECDHVELTAAELAEEIMAMPAFGLWDIKIKTGWVVLTGILHHCEAAHVKRLDKGVYISESSGDSDPVLFAGPDEDTRFMGYTKPDMYLTVRHKHIRSRSHCFIEQKDLGALWSSVQAEFLSYRRLNDGLGWTSQYFSMETLREQLKGGKDLAVGYTEHNLLKAHCSCHSFGRYAPTMLSDAVDPGLANLNGLQGRARYGGEPELR</sequence>
<dbReference type="InterPro" id="IPR025676">
    <property type="entry name" value="Clr5_dom"/>
</dbReference>
<protein>
    <recommendedName>
        <fullName evidence="2">Clr5 domain-containing protein</fullName>
    </recommendedName>
</protein>
<name>A0ABY0GDJ0_9PLEO</name>
<feature type="domain" description="Clr5" evidence="2">
    <location>
        <begin position="10"/>
        <end position="61"/>
    </location>
</feature>